<accession>A0A2S7K5C3</accession>
<name>A0A2S7K5C3_9PROT</name>
<dbReference type="InterPro" id="IPR029069">
    <property type="entry name" value="HotDog_dom_sf"/>
</dbReference>
<comment type="caution">
    <text evidence="2">The sequence shown here is derived from an EMBL/GenBank/DDBJ whole genome shotgun (WGS) entry which is preliminary data.</text>
</comment>
<dbReference type="SUPFAM" id="SSF54637">
    <property type="entry name" value="Thioesterase/thiol ester dehydrase-isomerase"/>
    <property type="match status" value="2"/>
</dbReference>
<keyword evidence="3" id="KW-1185">Reference proteome</keyword>
<dbReference type="AlphaFoldDB" id="A0A2S7K5C3"/>
<reference evidence="2 3" key="1">
    <citation type="submission" date="2017-12" db="EMBL/GenBank/DDBJ databases">
        <authorList>
            <person name="Hurst M.R.H."/>
        </authorList>
    </citation>
    <scope>NUCLEOTIDE SEQUENCE [LARGE SCALE GENOMIC DNA]</scope>
    <source>
        <strain evidence="2 3">SY-3-19</strain>
    </source>
</reference>
<dbReference type="Proteomes" id="UP000239504">
    <property type="component" value="Unassembled WGS sequence"/>
</dbReference>
<protein>
    <recommendedName>
        <fullName evidence="1">MaoC-like domain-containing protein</fullName>
    </recommendedName>
</protein>
<dbReference type="InterPro" id="IPR002539">
    <property type="entry name" value="MaoC-like_dom"/>
</dbReference>
<proteinExistence type="predicted"/>
<feature type="domain" description="MaoC-like" evidence="1">
    <location>
        <begin position="185"/>
        <end position="256"/>
    </location>
</feature>
<organism evidence="2 3">
    <name type="scientific">Hyphococcus luteus</name>
    <dbReference type="NCBI Taxonomy" id="2058213"/>
    <lineage>
        <taxon>Bacteria</taxon>
        <taxon>Pseudomonadati</taxon>
        <taxon>Pseudomonadota</taxon>
        <taxon>Alphaproteobacteria</taxon>
        <taxon>Parvularculales</taxon>
        <taxon>Parvularculaceae</taxon>
        <taxon>Hyphococcus</taxon>
    </lineage>
</organism>
<dbReference type="Pfam" id="PF01575">
    <property type="entry name" value="MaoC_dehydratas"/>
    <property type="match status" value="1"/>
</dbReference>
<dbReference type="Gene3D" id="3.10.129.10">
    <property type="entry name" value="Hotdog Thioesterase"/>
    <property type="match status" value="1"/>
</dbReference>
<dbReference type="EMBL" id="PJCH01000005">
    <property type="protein sequence ID" value="PQA87707.1"/>
    <property type="molecule type" value="Genomic_DNA"/>
</dbReference>
<sequence>MPSDIAGRRFGPLSWTATLRRILAYRAALRPSDAQSLNDDNGGAFRALPFHVSTPEWLLSCEMIKSFEGLAPEEAERGVVIGQDTSFFQPIIAGADINVEATITGLRPARSGAILAATFETRSADGAVLHARTKATTMYRNVVCETTGDTPSPVSIAPPGTGAVERELRLSFGFAHVFSECAEIWNPIHTEYRVARRAGLEEPIVHGAALWAQAGLLIADVCADGEPGRLKRLSARFLAPAPNGAPLSFSCEHEDGAARYALRLADGALAVAGEAVYAR</sequence>
<gene>
    <name evidence="2" type="ORF">CW354_04915</name>
</gene>
<evidence type="ECO:0000313" key="2">
    <source>
        <dbReference type="EMBL" id="PQA87707.1"/>
    </source>
</evidence>
<dbReference type="RefSeq" id="WP_104828951.1">
    <property type="nucleotide sequence ID" value="NZ_PJCH01000005.1"/>
</dbReference>
<evidence type="ECO:0000259" key="1">
    <source>
        <dbReference type="Pfam" id="PF01575"/>
    </source>
</evidence>
<evidence type="ECO:0000313" key="3">
    <source>
        <dbReference type="Proteomes" id="UP000239504"/>
    </source>
</evidence>
<dbReference type="OrthoDB" id="5522043at2"/>